<proteinExistence type="predicted"/>
<dbReference type="Gene3D" id="3.40.50.2000">
    <property type="entry name" value="Glycogen Phosphorylase B"/>
    <property type="match status" value="2"/>
</dbReference>
<dbReference type="InterPro" id="IPR002213">
    <property type="entry name" value="UDP_glucos_trans"/>
</dbReference>
<dbReference type="EMBL" id="AP022620">
    <property type="protein sequence ID" value="BBZ76984.1"/>
    <property type="molecule type" value="Genomic_DNA"/>
</dbReference>
<dbReference type="PANTHER" id="PTHR48050">
    <property type="entry name" value="STEROL 3-BETA-GLUCOSYLTRANSFERASE"/>
    <property type="match status" value="1"/>
</dbReference>
<sequence>MKFVLANWGTRGEVEPFAAVGRELVRRGHDVHLVVAPEMVGFAESAGPHAVGYGPTLQSIDDPHHEFWTLLFTEPWRVKDLSRLLAEVAEPLNAHRADVRHALTSVTDGADVLLTGMNYEDVATNVAEHCGTPLATLQIFPLRANGRLVPFLPGPVGSAALAAYDWYAWYEKRDQEDAERRELGLPKATSRWTRRMTDQGALEIQAYDAVCYPGLADDWARWNNQDLPKRPFVGALTMELATQDDEDIVSWIADGTPPIFFSFGSMPVDSAADTLAMIARACAQIGERALVGAGWTDFSAGPHYDHVKVVGAMNYAKIFPTCRAVVHHGGAGTTNAGLRAGRPTLILWMLPDQGCWSARVKRLKVGTGRRFSATTEKSLVADLRKVLAPQCAVEAQRLAERMTPPAQSVAAAADLLENFARSRGR</sequence>
<dbReference type="KEGG" id="many:MANY_23210"/>
<evidence type="ECO:0000259" key="1">
    <source>
        <dbReference type="Pfam" id="PF03033"/>
    </source>
</evidence>
<dbReference type="InterPro" id="IPR004276">
    <property type="entry name" value="GlycoTrans_28_N"/>
</dbReference>
<dbReference type="FunFam" id="3.40.50.2000:FF:000009">
    <property type="entry name" value="Sterol 3-beta-glucosyltransferase UGT80A2"/>
    <property type="match status" value="1"/>
</dbReference>
<dbReference type="Proteomes" id="UP000467249">
    <property type="component" value="Chromosome"/>
</dbReference>
<dbReference type="SUPFAM" id="SSF53756">
    <property type="entry name" value="UDP-Glycosyltransferase/glycogen phosphorylase"/>
    <property type="match status" value="1"/>
</dbReference>
<evidence type="ECO:0000313" key="3">
    <source>
        <dbReference type="EMBL" id="BBZ76984.1"/>
    </source>
</evidence>
<keyword evidence="4" id="KW-1185">Reference proteome</keyword>
<dbReference type="GO" id="GO:0033072">
    <property type="term" value="P:vancomycin biosynthetic process"/>
    <property type="evidence" value="ECO:0007669"/>
    <property type="project" value="UniProtKB-ARBA"/>
</dbReference>
<dbReference type="PANTHER" id="PTHR48050:SF13">
    <property type="entry name" value="STEROL 3-BETA-GLUCOSYLTRANSFERASE UGT80A2"/>
    <property type="match status" value="1"/>
</dbReference>
<dbReference type="RefSeq" id="WP_163804365.1">
    <property type="nucleotide sequence ID" value="NZ_AP022620.1"/>
</dbReference>
<feature type="domain" description="Glycosyltransferase family 28 N-terminal" evidence="1">
    <location>
        <begin position="3"/>
        <end position="47"/>
    </location>
</feature>
<evidence type="ECO:0000313" key="4">
    <source>
        <dbReference type="Proteomes" id="UP000467249"/>
    </source>
</evidence>
<name>A0A6N4WAB8_9MYCO</name>
<keyword evidence="3" id="KW-0808">Transferase</keyword>
<dbReference type="AlphaFoldDB" id="A0A6N4WAB8"/>
<dbReference type="GO" id="GO:0008194">
    <property type="term" value="F:UDP-glycosyltransferase activity"/>
    <property type="evidence" value="ECO:0007669"/>
    <property type="project" value="InterPro"/>
</dbReference>
<protein>
    <submittedName>
        <fullName evidence="3">Glycosyltransferase</fullName>
    </submittedName>
</protein>
<dbReference type="InterPro" id="IPR050426">
    <property type="entry name" value="Glycosyltransferase_28"/>
</dbReference>
<evidence type="ECO:0000259" key="2">
    <source>
        <dbReference type="Pfam" id="PF06722"/>
    </source>
</evidence>
<feature type="domain" description="Erythromycin biosynthesis protein CIII-like C-terminal" evidence="2">
    <location>
        <begin position="305"/>
        <end position="403"/>
    </location>
</feature>
<dbReference type="CDD" id="cd03784">
    <property type="entry name" value="GT1_Gtf-like"/>
    <property type="match status" value="1"/>
</dbReference>
<dbReference type="GO" id="GO:0005975">
    <property type="term" value="P:carbohydrate metabolic process"/>
    <property type="evidence" value="ECO:0007669"/>
    <property type="project" value="InterPro"/>
</dbReference>
<gene>
    <name evidence="3" type="ORF">MANY_23210</name>
</gene>
<organism evidence="3 4">
    <name type="scientific">Mycolicibacterium anyangense</name>
    <dbReference type="NCBI Taxonomy" id="1431246"/>
    <lineage>
        <taxon>Bacteria</taxon>
        <taxon>Bacillati</taxon>
        <taxon>Actinomycetota</taxon>
        <taxon>Actinomycetes</taxon>
        <taxon>Mycobacteriales</taxon>
        <taxon>Mycobacteriaceae</taxon>
        <taxon>Mycolicibacterium</taxon>
    </lineage>
</organism>
<accession>A0A6N4WAB8</accession>
<dbReference type="Pfam" id="PF06722">
    <property type="entry name" value="EryCIII-like_C"/>
    <property type="match status" value="1"/>
</dbReference>
<reference evidence="3 4" key="1">
    <citation type="journal article" date="2019" name="Emerg. Microbes Infect.">
        <title>Comprehensive subspecies identification of 175 nontuberculous mycobacteria species based on 7547 genomic profiles.</title>
        <authorList>
            <person name="Matsumoto Y."/>
            <person name="Kinjo T."/>
            <person name="Motooka D."/>
            <person name="Nabeya D."/>
            <person name="Jung N."/>
            <person name="Uechi K."/>
            <person name="Horii T."/>
            <person name="Iida T."/>
            <person name="Fujita J."/>
            <person name="Nakamura S."/>
        </authorList>
    </citation>
    <scope>NUCLEOTIDE SEQUENCE [LARGE SCALE GENOMIC DNA]</scope>
    <source>
        <strain evidence="3 4">JCM 30275</strain>
    </source>
</reference>
<dbReference type="Pfam" id="PF03033">
    <property type="entry name" value="Glyco_transf_28"/>
    <property type="match status" value="1"/>
</dbReference>
<dbReference type="GO" id="GO:0016758">
    <property type="term" value="F:hexosyltransferase activity"/>
    <property type="evidence" value="ECO:0007669"/>
    <property type="project" value="InterPro"/>
</dbReference>
<dbReference type="InterPro" id="IPR010610">
    <property type="entry name" value="EryCIII-like_C"/>
</dbReference>